<reference evidence="2" key="1">
    <citation type="journal article" date="2022" name="Environ. Microbiol.">
        <title>Geoalkalibacter halelectricus SAP #1 sp. nov. possessing extracellular electron transfer and mineral#reducing capabilities from a haloalkaline environment.</title>
        <authorList>
            <person name="Yadav S."/>
            <person name="Singh R."/>
            <person name="Sundharam S.S."/>
            <person name="Chaudhary S."/>
            <person name="Krishnamurthi S."/>
            <person name="Patil S.A."/>
        </authorList>
    </citation>
    <scope>NUCLEOTIDE SEQUENCE</scope>
    <source>
        <strain evidence="2">SAP-1</strain>
    </source>
</reference>
<keyword evidence="3" id="KW-1185">Reference proteome</keyword>
<organism evidence="2 3">
    <name type="scientific">Geoalkalibacter halelectricus</name>
    <dbReference type="NCBI Taxonomy" id="2847045"/>
    <lineage>
        <taxon>Bacteria</taxon>
        <taxon>Pseudomonadati</taxon>
        <taxon>Thermodesulfobacteriota</taxon>
        <taxon>Desulfuromonadia</taxon>
        <taxon>Desulfuromonadales</taxon>
        <taxon>Geoalkalibacteraceae</taxon>
        <taxon>Geoalkalibacter</taxon>
    </lineage>
</organism>
<dbReference type="InterPro" id="IPR003692">
    <property type="entry name" value="Hydantoinase_B"/>
</dbReference>
<sequence length="528" mass="56078">MNPSVDPILLEVMKNRFVSLAEEMGAVLMRTAFSPNIKERRDFSCALFDADGQMVAQAAHIPVHLGSMPMAVAAALELADLGPGDAVLLNDPYRGGTHLPDITLVTPVFLDGKRPAFFLANRAHHADVGGMSAGSLPLSSEIFQEGLRIPPVRIVRGGELDRDLLRLLLANVRTPEEREGDLTAQLAANQVGERRLREILAQHGVEETRHYCRALLNYGERMMAAVIAGIPDGTFAFEDVLDDDGISDEPVRITCEVRVAGERAVVDFSDCAAQVPGCVNAVRAITLSAVFYAFRLLAPDEIAHNAGCMRCIEVITRPGTVADCTFPAAVAGGNVETSQRLVDVVLGALAKALPERIPAASCGSMNNLTLGGVDPRSGELFAYYETIAGGAGGAPQGGGASGIQTHMTNTLNTPIEALEHAYPLRVRRYELREGSGGAGRHPGGDGVIKEIALQCEARLTLLSDRRRSTPYGLNGGDAGRPGRNLLRRGAETISLAGKCSLVAKSGDVLVIETPGGGGWGSRHREEKS</sequence>
<evidence type="ECO:0000313" key="2">
    <source>
        <dbReference type="EMBL" id="UWZ78239.1"/>
    </source>
</evidence>
<proteinExistence type="predicted"/>
<dbReference type="Pfam" id="PF02538">
    <property type="entry name" value="Hydantoinase_B"/>
    <property type="match status" value="1"/>
</dbReference>
<protein>
    <submittedName>
        <fullName evidence="2">Hydantoinase B/oxoprolinase family protein</fullName>
    </submittedName>
</protein>
<gene>
    <name evidence="2" type="ORF">L9S41_11070</name>
</gene>
<dbReference type="Proteomes" id="UP001060414">
    <property type="component" value="Chromosome"/>
</dbReference>
<evidence type="ECO:0000313" key="3">
    <source>
        <dbReference type="Proteomes" id="UP001060414"/>
    </source>
</evidence>
<dbReference type="PANTHER" id="PTHR11365">
    <property type="entry name" value="5-OXOPROLINASE RELATED"/>
    <property type="match status" value="1"/>
</dbReference>
<dbReference type="InterPro" id="IPR045079">
    <property type="entry name" value="Oxoprolinase-like"/>
</dbReference>
<dbReference type="PANTHER" id="PTHR11365:SF23">
    <property type="entry name" value="HYPOTHETICAL 5-OXOPROLINASE (EUROFUNG)-RELATED"/>
    <property type="match status" value="1"/>
</dbReference>
<name>A0ABY5ZIG0_9BACT</name>
<accession>A0ABY5ZIG0</accession>
<dbReference type="RefSeq" id="WP_260746588.1">
    <property type="nucleotide sequence ID" value="NZ_CP092109.1"/>
</dbReference>
<dbReference type="EMBL" id="CP092109">
    <property type="protein sequence ID" value="UWZ78239.1"/>
    <property type="molecule type" value="Genomic_DNA"/>
</dbReference>
<feature type="domain" description="Hydantoinase B/oxoprolinase" evidence="1">
    <location>
        <begin position="6"/>
        <end position="521"/>
    </location>
</feature>
<evidence type="ECO:0000259" key="1">
    <source>
        <dbReference type="Pfam" id="PF02538"/>
    </source>
</evidence>